<keyword evidence="3" id="KW-0975">Bacterial flagellum</keyword>
<evidence type="ECO:0000256" key="3">
    <source>
        <dbReference type="ARBA" id="ARBA00023143"/>
    </source>
</evidence>
<proteinExistence type="inferred from homology"/>
<evidence type="ECO:0000256" key="1">
    <source>
        <dbReference type="ARBA" id="ARBA00004117"/>
    </source>
</evidence>
<comment type="similarity">
    <text evidence="2">Belongs to the flagella basal body rod proteins family.</text>
</comment>
<dbReference type="PANTHER" id="PTHR30435">
    <property type="entry name" value="FLAGELLAR PROTEIN"/>
    <property type="match status" value="1"/>
</dbReference>
<dbReference type="KEGG" id="cpo:COPRO5265_0297"/>
<gene>
    <name evidence="5" type="ordered locus">COPRO5265_0297</name>
</gene>
<dbReference type="SUPFAM" id="SSF117143">
    <property type="entry name" value="Flagellar hook protein flgE"/>
    <property type="match status" value="1"/>
</dbReference>
<dbReference type="HOGENOM" id="CLU_013687_0_0_9"/>
<dbReference type="eggNOG" id="COG4786">
    <property type="taxonomic scope" value="Bacteria"/>
</dbReference>
<dbReference type="InterPro" id="IPR010930">
    <property type="entry name" value="Flg_bb/hook_C_dom"/>
</dbReference>
<keyword evidence="5" id="KW-0282">Flagellum</keyword>
<dbReference type="PANTHER" id="PTHR30435:SF19">
    <property type="entry name" value="FLAGELLAR BASAL-BODY ROD PROTEIN FLGG"/>
    <property type="match status" value="1"/>
</dbReference>
<sequence length="227" mass="25394">MLRGIYNAVSSNLMLLRAQDVIEDNLLHIQTPGYKQKNFAFTLTEQRPIVGLGNVSFGGLLSYPYVSIEQASLEETGRNLDLAVSGGFLAVDANGQRLWASSLRMLVDEQGYLVTPEGYRVLGKNGPIKWNENYNVDQQGNILLNDQIVDSFLISDVNVQEVVNDRYFVGEQLQSNFRVFQTYLETSNVDEIGQVTALMTILRHYQSNVKVVQAEDAALAKIINIMV</sequence>
<evidence type="ECO:0000313" key="6">
    <source>
        <dbReference type="Proteomes" id="UP000001732"/>
    </source>
</evidence>
<reference evidence="5 6" key="2">
    <citation type="journal article" date="2014" name="Genome Announc.">
        <title>Complete Genome Sequence of Coprothermobacter proteolyticus DSM 5265.</title>
        <authorList>
            <person name="Alexiev A."/>
            <person name="Coil D.A."/>
            <person name="Badger J.H."/>
            <person name="Enticknap J."/>
            <person name="Ward N."/>
            <person name="Robb F.T."/>
            <person name="Eisen J.A."/>
        </authorList>
    </citation>
    <scope>NUCLEOTIDE SEQUENCE [LARGE SCALE GENOMIC DNA]</scope>
    <source>
        <strain evidence="6">ATCC 35245 / DSM 5265 / OCM 4 / BT</strain>
    </source>
</reference>
<dbReference type="GO" id="GO:0071978">
    <property type="term" value="P:bacterial-type flagellum-dependent swarming motility"/>
    <property type="evidence" value="ECO:0007669"/>
    <property type="project" value="TreeGrafter"/>
</dbReference>
<name>B5Y7B7_COPPD</name>
<dbReference type="Pfam" id="PF06429">
    <property type="entry name" value="Flg_bbr_C"/>
    <property type="match status" value="1"/>
</dbReference>
<dbReference type="RefSeq" id="WP_012544014.1">
    <property type="nucleotide sequence ID" value="NC_011295.1"/>
</dbReference>
<comment type="subcellular location">
    <subcellularLocation>
        <location evidence="1">Bacterial flagellum basal body</location>
    </subcellularLocation>
</comment>
<dbReference type="AlphaFoldDB" id="B5Y7B7"/>
<dbReference type="InterPro" id="IPR037925">
    <property type="entry name" value="FlgE/F/G-like"/>
</dbReference>
<reference evidence="6" key="1">
    <citation type="submission" date="2008-08" db="EMBL/GenBank/DDBJ databases">
        <title>The complete genome sequence of Coprothermobacter proteolyticus strain ATCC 5245 / DSM 5265 / BT.</title>
        <authorList>
            <person name="Dodson R.J."/>
            <person name="Durkin A.S."/>
            <person name="Wu M."/>
            <person name="Eisen J."/>
            <person name="Sutton G."/>
        </authorList>
    </citation>
    <scope>NUCLEOTIDE SEQUENCE [LARGE SCALE GENOMIC DNA]</scope>
    <source>
        <strain evidence="6">ATCC 35245 / DSM 5265 / OCM 4 / BT</strain>
    </source>
</reference>
<keyword evidence="5" id="KW-0969">Cilium</keyword>
<feature type="domain" description="Flagellar basal-body/hook protein C-terminal" evidence="4">
    <location>
        <begin position="181"/>
        <end position="225"/>
    </location>
</feature>
<keyword evidence="5" id="KW-0966">Cell projection</keyword>
<dbReference type="EMBL" id="CP001145">
    <property type="protein sequence ID" value="ACI17362.1"/>
    <property type="molecule type" value="Genomic_DNA"/>
</dbReference>
<dbReference type="OrthoDB" id="9804559at2"/>
<dbReference type="STRING" id="309798.COPRO5265_0297"/>
<accession>B5Y7B7</accession>
<evidence type="ECO:0000313" key="5">
    <source>
        <dbReference type="EMBL" id="ACI17362.1"/>
    </source>
</evidence>
<dbReference type="GO" id="GO:0009425">
    <property type="term" value="C:bacterial-type flagellum basal body"/>
    <property type="evidence" value="ECO:0007669"/>
    <property type="project" value="UniProtKB-SubCell"/>
</dbReference>
<organism evidence="5 6">
    <name type="scientific">Coprothermobacter proteolyticus (strain ATCC 35245 / DSM 5265 / OCM 4 / BT)</name>
    <dbReference type="NCBI Taxonomy" id="309798"/>
    <lineage>
        <taxon>Bacteria</taxon>
        <taxon>Pseudomonadati</taxon>
        <taxon>Coprothermobacterota</taxon>
        <taxon>Coprothermobacteria</taxon>
        <taxon>Coprothermobacterales</taxon>
        <taxon>Coprothermobacteraceae</taxon>
        <taxon>Coprothermobacter</taxon>
    </lineage>
</organism>
<keyword evidence="6" id="KW-1185">Reference proteome</keyword>
<dbReference type="Proteomes" id="UP000001732">
    <property type="component" value="Chromosome"/>
</dbReference>
<evidence type="ECO:0000256" key="2">
    <source>
        <dbReference type="ARBA" id="ARBA00009677"/>
    </source>
</evidence>
<evidence type="ECO:0000259" key="4">
    <source>
        <dbReference type="Pfam" id="PF06429"/>
    </source>
</evidence>
<protein>
    <submittedName>
        <fullName evidence="5">Flagellar hook-basal body complex protein, putative</fullName>
    </submittedName>
</protein>